<accession>A0AAU9XYP9</accession>
<dbReference type="Proteomes" id="UP001159428">
    <property type="component" value="Unassembled WGS sequence"/>
</dbReference>
<sequence>MVRRSEDDSQARFHGPLPTKRSRTSSTVGRLVHLMLLWFADLMNVTEEDTIHRPNVSTLLSSAFIRGDLDAVTRGPFI</sequence>
<name>A0AAU9XYP9_9CNID</name>
<feature type="compositionally biased region" description="Basic and acidic residues" evidence="1">
    <location>
        <begin position="1"/>
        <end position="11"/>
    </location>
</feature>
<evidence type="ECO:0000256" key="1">
    <source>
        <dbReference type="SAM" id="MobiDB-lite"/>
    </source>
</evidence>
<evidence type="ECO:0000313" key="3">
    <source>
        <dbReference type="EMBL" id="CAH3163201.1"/>
    </source>
</evidence>
<dbReference type="EMBL" id="CALNXJ010000090">
    <property type="protein sequence ID" value="CAH3163201.1"/>
    <property type="molecule type" value="Genomic_DNA"/>
</dbReference>
<gene>
    <name evidence="2" type="ORF">PMEA_00033991</name>
    <name evidence="3" type="ORF">PMEA_00035442</name>
</gene>
<feature type="region of interest" description="Disordered" evidence="1">
    <location>
        <begin position="1"/>
        <end position="26"/>
    </location>
</feature>
<proteinExistence type="predicted"/>
<protein>
    <submittedName>
        <fullName evidence="2">Uncharacterized protein</fullName>
    </submittedName>
</protein>
<dbReference type="EMBL" id="CALNXJ010000082">
    <property type="protein sequence ID" value="CAH3161920.1"/>
    <property type="molecule type" value="Genomic_DNA"/>
</dbReference>
<evidence type="ECO:0000313" key="2">
    <source>
        <dbReference type="EMBL" id="CAH3161920.1"/>
    </source>
</evidence>
<keyword evidence="4" id="KW-1185">Reference proteome</keyword>
<dbReference type="AlphaFoldDB" id="A0AAU9XYP9"/>
<reference evidence="2 4" key="1">
    <citation type="submission" date="2022-05" db="EMBL/GenBank/DDBJ databases">
        <authorList>
            <consortium name="Genoscope - CEA"/>
            <person name="William W."/>
        </authorList>
    </citation>
    <scope>NUCLEOTIDE SEQUENCE [LARGE SCALE GENOMIC DNA]</scope>
</reference>
<comment type="caution">
    <text evidence="2">The sequence shown here is derived from an EMBL/GenBank/DDBJ whole genome shotgun (WGS) entry which is preliminary data.</text>
</comment>
<organism evidence="2 4">
    <name type="scientific">Pocillopora meandrina</name>
    <dbReference type="NCBI Taxonomy" id="46732"/>
    <lineage>
        <taxon>Eukaryota</taxon>
        <taxon>Metazoa</taxon>
        <taxon>Cnidaria</taxon>
        <taxon>Anthozoa</taxon>
        <taxon>Hexacorallia</taxon>
        <taxon>Scleractinia</taxon>
        <taxon>Astrocoeniina</taxon>
        <taxon>Pocilloporidae</taxon>
        <taxon>Pocillopora</taxon>
    </lineage>
</organism>
<evidence type="ECO:0000313" key="4">
    <source>
        <dbReference type="Proteomes" id="UP001159428"/>
    </source>
</evidence>